<organism evidence="1 2">
    <name type="scientific">Eumeta variegata</name>
    <name type="common">Bagworm moth</name>
    <name type="synonym">Eumeta japonica</name>
    <dbReference type="NCBI Taxonomy" id="151549"/>
    <lineage>
        <taxon>Eukaryota</taxon>
        <taxon>Metazoa</taxon>
        <taxon>Ecdysozoa</taxon>
        <taxon>Arthropoda</taxon>
        <taxon>Hexapoda</taxon>
        <taxon>Insecta</taxon>
        <taxon>Pterygota</taxon>
        <taxon>Neoptera</taxon>
        <taxon>Endopterygota</taxon>
        <taxon>Lepidoptera</taxon>
        <taxon>Glossata</taxon>
        <taxon>Ditrysia</taxon>
        <taxon>Tineoidea</taxon>
        <taxon>Psychidae</taxon>
        <taxon>Oiketicinae</taxon>
        <taxon>Eumeta</taxon>
    </lineage>
</organism>
<name>A0A4C1X535_EUMVA</name>
<keyword evidence="2" id="KW-1185">Reference proteome</keyword>
<reference evidence="1 2" key="1">
    <citation type="journal article" date="2019" name="Commun. Biol.">
        <title>The bagworm genome reveals a unique fibroin gene that provides high tensile strength.</title>
        <authorList>
            <person name="Kono N."/>
            <person name="Nakamura H."/>
            <person name="Ohtoshi R."/>
            <person name="Tomita M."/>
            <person name="Numata K."/>
            <person name="Arakawa K."/>
        </authorList>
    </citation>
    <scope>NUCLEOTIDE SEQUENCE [LARGE SCALE GENOMIC DNA]</scope>
</reference>
<sequence length="78" mass="9162">MEIECRTKIKSVIGIRMRTDVQSDNAPGKQALRERGYVEVSAYVRISLKAWFFARIDRRDLTMVDQRKSPRSLQAFDR</sequence>
<protein>
    <submittedName>
        <fullName evidence="1">Uncharacterized protein</fullName>
    </submittedName>
</protein>
<evidence type="ECO:0000313" key="2">
    <source>
        <dbReference type="Proteomes" id="UP000299102"/>
    </source>
</evidence>
<comment type="caution">
    <text evidence="1">The sequence shown here is derived from an EMBL/GenBank/DDBJ whole genome shotgun (WGS) entry which is preliminary data.</text>
</comment>
<dbReference type="AlphaFoldDB" id="A0A4C1X535"/>
<proteinExistence type="predicted"/>
<gene>
    <name evidence="1" type="ORF">EVAR_40656_1</name>
</gene>
<dbReference type="EMBL" id="BGZK01000727">
    <property type="protein sequence ID" value="GBP58112.1"/>
    <property type="molecule type" value="Genomic_DNA"/>
</dbReference>
<dbReference type="Proteomes" id="UP000299102">
    <property type="component" value="Unassembled WGS sequence"/>
</dbReference>
<accession>A0A4C1X535</accession>
<evidence type="ECO:0000313" key="1">
    <source>
        <dbReference type="EMBL" id="GBP58112.1"/>
    </source>
</evidence>